<feature type="compositionally biased region" description="Basic and acidic residues" evidence="1">
    <location>
        <begin position="77"/>
        <end position="86"/>
    </location>
</feature>
<name>A0A6J4UYU1_9BACT</name>
<organism evidence="2">
    <name type="scientific">uncultured Thermomicrobiales bacterium</name>
    <dbReference type="NCBI Taxonomy" id="1645740"/>
    <lineage>
        <taxon>Bacteria</taxon>
        <taxon>Pseudomonadati</taxon>
        <taxon>Thermomicrobiota</taxon>
        <taxon>Thermomicrobia</taxon>
        <taxon>Thermomicrobiales</taxon>
        <taxon>environmental samples</taxon>
    </lineage>
</organism>
<feature type="non-terminal residue" evidence="2">
    <location>
        <position position="86"/>
    </location>
</feature>
<protein>
    <submittedName>
        <fullName evidence="2">Uncharacterized protein</fullName>
    </submittedName>
</protein>
<gene>
    <name evidence="2" type="ORF">AVDCRST_MAG73-4015</name>
</gene>
<feature type="region of interest" description="Disordered" evidence="1">
    <location>
        <begin position="1"/>
        <end position="86"/>
    </location>
</feature>
<proteinExistence type="predicted"/>
<dbReference type="EMBL" id="CADCWE010000260">
    <property type="protein sequence ID" value="CAA9564263.1"/>
    <property type="molecule type" value="Genomic_DNA"/>
</dbReference>
<dbReference type="AlphaFoldDB" id="A0A6J4UYU1"/>
<evidence type="ECO:0000256" key="1">
    <source>
        <dbReference type="SAM" id="MobiDB-lite"/>
    </source>
</evidence>
<feature type="non-terminal residue" evidence="2">
    <location>
        <position position="1"/>
    </location>
</feature>
<feature type="compositionally biased region" description="Basic and acidic residues" evidence="1">
    <location>
        <begin position="1"/>
        <end position="12"/>
    </location>
</feature>
<evidence type="ECO:0000313" key="2">
    <source>
        <dbReference type="EMBL" id="CAA9564263.1"/>
    </source>
</evidence>
<sequence>GRAHQGVHDPGRRGPGAVRVRPDLGAGSHRRVRRPGPHRWPRYRASAKFSAPLGGARLLDPRADPRPVGRSPHVLGGRREQHRSAL</sequence>
<feature type="compositionally biased region" description="Basic residues" evidence="1">
    <location>
        <begin position="28"/>
        <end position="42"/>
    </location>
</feature>
<reference evidence="2" key="1">
    <citation type="submission" date="2020-02" db="EMBL/GenBank/DDBJ databases">
        <authorList>
            <person name="Meier V. D."/>
        </authorList>
    </citation>
    <scope>NUCLEOTIDE SEQUENCE</scope>
    <source>
        <strain evidence="2">AVDCRST_MAG73</strain>
    </source>
</reference>
<accession>A0A6J4UYU1</accession>